<evidence type="ECO:0000313" key="1">
    <source>
        <dbReference type="EMBL" id="KAL3776469.1"/>
    </source>
</evidence>
<keyword evidence="3" id="KW-1185">Reference proteome</keyword>
<name>A0ABD3QKY5_9STRA</name>
<protein>
    <submittedName>
        <fullName evidence="2">Uncharacterized protein</fullName>
    </submittedName>
</protein>
<evidence type="ECO:0000313" key="2">
    <source>
        <dbReference type="EMBL" id="KAL3800915.1"/>
    </source>
</evidence>
<evidence type="ECO:0000313" key="3">
    <source>
        <dbReference type="Proteomes" id="UP001530400"/>
    </source>
</evidence>
<organism evidence="2 3">
    <name type="scientific">Cyclotella atomus</name>
    <dbReference type="NCBI Taxonomy" id="382360"/>
    <lineage>
        <taxon>Eukaryota</taxon>
        <taxon>Sar</taxon>
        <taxon>Stramenopiles</taxon>
        <taxon>Ochrophyta</taxon>
        <taxon>Bacillariophyta</taxon>
        <taxon>Coscinodiscophyceae</taxon>
        <taxon>Thalassiosirophycidae</taxon>
        <taxon>Stephanodiscales</taxon>
        <taxon>Stephanodiscaceae</taxon>
        <taxon>Cyclotella</taxon>
    </lineage>
</organism>
<accession>A0ABD3QKY5</accession>
<proteinExistence type="predicted"/>
<gene>
    <name evidence="2" type="ORF">ACHAWO_000048</name>
    <name evidence="1" type="ORF">ACHAWO_007549</name>
</gene>
<comment type="caution">
    <text evidence="2">The sequence shown here is derived from an EMBL/GenBank/DDBJ whole genome shotgun (WGS) entry which is preliminary data.</text>
</comment>
<dbReference type="EMBL" id="JALLPJ020000149">
    <property type="protein sequence ID" value="KAL3800915.1"/>
    <property type="molecule type" value="Genomic_DNA"/>
</dbReference>
<dbReference type="EMBL" id="JALLPJ020001097">
    <property type="protein sequence ID" value="KAL3776469.1"/>
    <property type="molecule type" value="Genomic_DNA"/>
</dbReference>
<reference evidence="2 3" key="1">
    <citation type="submission" date="2024-10" db="EMBL/GenBank/DDBJ databases">
        <title>Updated reference genomes for cyclostephanoid diatoms.</title>
        <authorList>
            <person name="Roberts W.R."/>
            <person name="Alverson A.J."/>
        </authorList>
    </citation>
    <scope>NUCLEOTIDE SEQUENCE [LARGE SCALE GENOMIC DNA]</scope>
    <source>
        <strain evidence="2 3">AJA010-31</strain>
    </source>
</reference>
<sequence>MKTSSMLSPKQKKAFTAGVVTLFAALAILVVDDELNSLRSGYIHQIRRAKAGRGLSLNLGGGDCEWKEPLAVVPTEIDLWKTLLVGFPSGDKRMSYVQMEALTGLPSKDDWDFVFNGYSNAPFIKTNYPHPAGTWSWGNEADQVALVVQYIRRSMVEYADIMWYLSYENTYNKDRVKLEELYGQRDDTDKFYIWRDAHVMQEIFRYGWYIDYWMENGLLRDPFTHNIIDQDNWNLWNEPEAIKNEREKVIICHRTNSKKNPMVVIEVSVNALQAHLDHGDFYGTCEGAANDPTFMNQNISLIHDGHGIQDPKCNNITNSCRPVNIISADKLRDYTDGPAETEIIGNILMTNEKMSKWVINQEAWDCIWDKVIDKNEGPMTFDDRDISLDPSFSQAMIEAMIEEVTRLLTKYSADPWTDDANANRLVFLLSEHLPLLQTELDELVSGRRTLSQKDIFMPGERQALFGQIT</sequence>
<dbReference type="AlphaFoldDB" id="A0ABD3QKY5"/>
<dbReference type="Proteomes" id="UP001530400">
    <property type="component" value="Unassembled WGS sequence"/>
</dbReference>